<protein>
    <submittedName>
        <fullName evidence="1">Uncharacterized protein</fullName>
    </submittedName>
</protein>
<reference evidence="1" key="1">
    <citation type="thesis" date="2020" institute="ProQuest LLC" country="789 East Eisenhower Parkway, Ann Arbor, MI, USA">
        <title>Comparative Genomics and Chromosome Evolution.</title>
        <authorList>
            <person name="Mudd A.B."/>
        </authorList>
    </citation>
    <scope>NUCLEOTIDE SEQUENCE</scope>
    <source>
        <strain evidence="1">HN-11 Male</strain>
        <tissue evidence="1">Kidney and liver</tissue>
    </source>
</reference>
<dbReference type="EMBL" id="WNTK01000680">
    <property type="protein sequence ID" value="KAG9468930.1"/>
    <property type="molecule type" value="Genomic_DNA"/>
</dbReference>
<name>A0A8J6EH85_ELECQ</name>
<evidence type="ECO:0000313" key="2">
    <source>
        <dbReference type="Proteomes" id="UP000770717"/>
    </source>
</evidence>
<dbReference type="AlphaFoldDB" id="A0A8J6EH85"/>
<evidence type="ECO:0000313" key="1">
    <source>
        <dbReference type="EMBL" id="KAG9468930.1"/>
    </source>
</evidence>
<proteinExistence type="predicted"/>
<dbReference type="Proteomes" id="UP000770717">
    <property type="component" value="Unassembled WGS sequence"/>
</dbReference>
<keyword evidence="2" id="KW-1185">Reference proteome</keyword>
<gene>
    <name evidence="1" type="ORF">GDO78_021638</name>
</gene>
<organism evidence="1 2">
    <name type="scientific">Eleutherodactylus coqui</name>
    <name type="common">Puerto Rican coqui</name>
    <dbReference type="NCBI Taxonomy" id="57060"/>
    <lineage>
        <taxon>Eukaryota</taxon>
        <taxon>Metazoa</taxon>
        <taxon>Chordata</taxon>
        <taxon>Craniata</taxon>
        <taxon>Vertebrata</taxon>
        <taxon>Euteleostomi</taxon>
        <taxon>Amphibia</taxon>
        <taxon>Batrachia</taxon>
        <taxon>Anura</taxon>
        <taxon>Neobatrachia</taxon>
        <taxon>Hyloidea</taxon>
        <taxon>Eleutherodactylidae</taxon>
        <taxon>Eleutherodactylinae</taxon>
        <taxon>Eleutherodactylus</taxon>
        <taxon>Eleutherodactylus</taxon>
    </lineage>
</organism>
<sequence length="109" mass="12564">MSDSLIARNTRAYVSRFVRQIFWKWLWPSLTGWGHIRTITFTITYTRKPLTHIAIRLTQSLQVPINQCVSYYSGLPLKLYLTGHGRAKDIGQCPARLLSSPYCPKNPIL</sequence>
<accession>A0A8J6EH85</accession>
<comment type="caution">
    <text evidence="1">The sequence shown here is derived from an EMBL/GenBank/DDBJ whole genome shotgun (WGS) entry which is preliminary data.</text>
</comment>